<evidence type="ECO:0000313" key="1">
    <source>
        <dbReference type="EMBL" id="EET83357.1"/>
    </source>
</evidence>
<dbReference type="EMBL" id="ACVR01000020">
    <property type="protein sequence ID" value="EET83357.1"/>
    <property type="molecule type" value="Genomic_DNA"/>
</dbReference>
<evidence type="ECO:0008006" key="3">
    <source>
        <dbReference type="Google" id="ProtNLM"/>
    </source>
</evidence>
<comment type="caution">
    <text evidence="1">The sequence shown here is derived from an EMBL/GenBank/DDBJ whole genome shotgun (WGS) entry which is preliminary data.</text>
</comment>
<gene>
    <name evidence="1" type="ORF">ACIRA0001_1067</name>
</gene>
<evidence type="ECO:0000313" key="2">
    <source>
        <dbReference type="Proteomes" id="UP000018419"/>
    </source>
</evidence>
<name>A0ABP2GNR4_ACIRA</name>
<organism evidence="1 2">
    <name type="scientific">Acinetobacter radioresistens SK82</name>
    <dbReference type="NCBI Taxonomy" id="596318"/>
    <lineage>
        <taxon>Bacteria</taxon>
        <taxon>Pseudomonadati</taxon>
        <taxon>Pseudomonadota</taxon>
        <taxon>Gammaproteobacteria</taxon>
        <taxon>Moraxellales</taxon>
        <taxon>Moraxellaceae</taxon>
        <taxon>Acinetobacter</taxon>
    </lineage>
</organism>
<reference evidence="1 2" key="1">
    <citation type="submission" date="2009-07" db="EMBL/GenBank/DDBJ databases">
        <authorList>
            <person name="Madupu R."/>
            <person name="Durkin A.S."/>
            <person name="Torralba M."/>
            <person name="Methe B."/>
            <person name="Sutton G.G."/>
            <person name="Strausberg R.L."/>
            <person name="Nelson K.E."/>
        </authorList>
    </citation>
    <scope>NUCLEOTIDE SEQUENCE [LARGE SCALE GENOMIC DNA]</scope>
    <source>
        <strain evidence="1 2">SK82</strain>
    </source>
</reference>
<sequence length="199" mass="22949">MPEYNSKDIDYLLDVSSVLGRDFQARMKHFEEKAELLGFSKVIFSKVHSRSKNKFIEELDSYPKEKLNLQIEGTITKKSLIGVYFFILEDESTINESTWSEFKSGKKISNFNKHGKDCQKILYIGQRNSSVVSRLVNHTVKKSESTQSLALYSPECPNFNYSITLYYQRMVEAPNTTSKIYCLLLETIAKELFPTIIGQ</sequence>
<proteinExistence type="predicted"/>
<dbReference type="RefSeq" id="WP_005015655.1">
    <property type="nucleotide sequence ID" value="NZ_ACVR01000020.1"/>
</dbReference>
<keyword evidence="2" id="KW-1185">Reference proteome</keyword>
<protein>
    <recommendedName>
        <fullName evidence="3">GIY-YIG domain-containing protein</fullName>
    </recommendedName>
</protein>
<dbReference type="Proteomes" id="UP000018419">
    <property type="component" value="Unassembled WGS sequence"/>
</dbReference>
<accession>A0ABP2GNR4</accession>